<dbReference type="InterPro" id="IPR027417">
    <property type="entry name" value="P-loop_NTPase"/>
</dbReference>
<reference evidence="2" key="1">
    <citation type="journal article" date="2019" name="Int. J. Syst. Evol. Microbiol.">
        <title>The Global Catalogue of Microorganisms (GCM) 10K type strain sequencing project: providing services to taxonomists for standard genome sequencing and annotation.</title>
        <authorList>
            <consortium name="The Broad Institute Genomics Platform"/>
            <consortium name="The Broad Institute Genome Sequencing Center for Infectious Disease"/>
            <person name="Wu L."/>
            <person name="Ma J."/>
        </authorList>
    </citation>
    <scope>NUCLEOTIDE SEQUENCE [LARGE SCALE GENOMIC DNA]</scope>
    <source>
        <strain evidence="2">JCM 17591</strain>
    </source>
</reference>
<dbReference type="InterPro" id="IPR052380">
    <property type="entry name" value="Viral_DNA_packaging_terminase"/>
</dbReference>
<dbReference type="Pfam" id="PF03237">
    <property type="entry name" value="Terminase_6N"/>
    <property type="match status" value="1"/>
</dbReference>
<gene>
    <name evidence="1" type="ORF">GCM10022287_22000</name>
</gene>
<keyword evidence="2" id="KW-1185">Reference proteome</keyword>
<proteinExistence type="predicted"/>
<dbReference type="Proteomes" id="UP001501079">
    <property type="component" value="Unassembled WGS sequence"/>
</dbReference>
<accession>A0ABP8A1R4</accession>
<dbReference type="RefSeq" id="WP_344754303.1">
    <property type="nucleotide sequence ID" value="NZ_BAABBW010000003.1"/>
</dbReference>
<dbReference type="PANTHER" id="PTHR39184:SF1">
    <property type="entry name" value="PBSX PHAGE TERMINASE LARGE SUBUNIT"/>
    <property type="match status" value="1"/>
</dbReference>
<dbReference type="NCBIfam" id="TIGR01547">
    <property type="entry name" value="phage_term_2"/>
    <property type="match status" value="1"/>
</dbReference>
<dbReference type="Gene3D" id="3.30.420.280">
    <property type="match status" value="1"/>
</dbReference>
<protein>
    <submittedName>
        <fullName evidence="1">PBSX family phage terminase large subunit</fullName>
    </submittedName>
</protein>
<dbReference type="Gene3D" id="3.40.50.300">
    <property type="entry name" value="P-loop containing nucleotide triphosphate hydrolases"/>
    <property type="match status" value="1"/>
</dbReference>
<evidence type="ECO:0000313" key="2">
    <source>
        <dbReference type="Proteomes" id="UP001501079"/>
    </source>
</evidence>
<organism evidence="1 2">
    <name type="scientific">Gryllotalpicola koreensis</name>
    <dbReference type="NCBI Taxonomy" id="993086"/>
    <lineage>
        <taxon>Bacteria</taxon>
        <taxon>Bacillati</taxon>
        <taxon>Actinomycetota</taxon>
        <taxon>Actinomycetes</taxon>
        <taxon>Micrococcales</taxon>
        <taxon>Microbacteriaceae</taxon>
        <taxon>Gryllotalpicola</taxon>
    </lineage>
</organism>
<comment type="caution">
    <text evidence="1">The sequence shown here is derived from an EMBL/GenBank/DDBJ whole genome shotgun (WGS) entry which is preliminary data.</text>
</comment>
<dbReference type="PANTHER" id="PTHR39184">
    <property type="match status" value="1"/>
</dbReference>
<dbReference type="EMBL" id="BAABBW010000003">
    <property type="protein sequence ID" value="GAA4175802.1"/>
    <property type="molecule type" value="Genomic_DNA"/>
</dbReference>
<sequence>MSLSDALSASFSRAQRESLFECEGHAIALWSGAVSAGKTFTSLWAFLQAIPTAPTGLIVVIGRSLQTVYQNLFTLLQDPLIFGPIASEVKYTAGATKAQILGREVMIVGANNAASVGRIQGATVALAYVDEAALLPEEFWNMLVTRGRANDARILATMNPASMNHWMRKEWILKARDKDVVHFHHTMEDNPTLKDEYKARMRASYSGVFYDRMILGKWTNAEGAIYPMWDPQKHQVKFEDMPRVHRVIGVGIDFGTSNATAGIMLGVTDDRRLVAMDEFLYHADESLGKPRLAPSKQAKMYVSWLSEKHHPIQQTRPDQWGPGVQTLPEIEYHVVDPAAAHFREELFNLDINAWAGNNDVSAGIGTVSRLLDSGKLIVSDRCSNLLSEITEYRWDAKATEKGQDAPVKENDHSCDALRYVTHTLRSQYSYELTA</sequence>
<dbReference type="InterPro" id="IPR006437">
    <property type="entry name" value="Phage_terminase_lsu"/>
</dbReference>
<evidence type="ECO:0000313" key="1">
    <source>
        <dbReference type="EMBL" id="GAA4175802.1"/>
    </source>
</evidence>
<name>A0ABP8A1R4_9MICO</name>